<dbReference type="InterPro" id="IPR013563">
    <property type="entry name" value="Oligopep_ABC_C"/>
</dbReference>
<feature type="domain" description="ABC transporter" evidence="12">
    <location>
        <begin position="319"/>
        <end position="570"/>
    </location>
</feature>
<feature type="transmembrane region" description="Helical" evidence="11">
    <location>
        <begin position="31"/>
        <end position="53"/>
    </location>
</feature>
<dbReference type="PROSITE" id="PS50928">
    <property type="entry name" value="ABC_TM1"/>
    <property type="match status" value="1"/>
</dbReference>
<dbReference type="InterPro" id="IPR003439">
    <property type="entry name" value="ABC_transporter-like_ATP-bd"/>
</dbReference>
<evidence type="ECO:0000256" key="5">
    <source>
        <dbReference type="ARBA" id="ARBA00022475"/>
    </source>
</evidence>
<keyword evidence="6 11" id="KW-0812">Transmembrane</keyword>
<evidence type="ECO:0000256" key="10">
    <source>
        <dbReference type="ARBA" id="ARBA00023136"/>
    </source>
</evidence>
<dbReference type="GO" id="GO:0016887">
    <property type="term" value="F:ATP hydrolysis activity"/>
    <property type="evidence" value="ECO:0007669"/>
    <property type="project" value="InterPro"/>
</dbReference>
<dbReference type="PROSITE" id="PS50893">
    <property type="entry name" value="ABC_TRANSPORTER_2"/>
    <property type="match status" value="1"/>
</dbReference>
<dbReference type="PROSITE" id="PS00211">
    <property type="entry name" value="ABC_TRANSPORTER_1"/>
    <property type="match status" value="1"/>
</dbReference>
<evidence type="ECO:0000256" key="1">
    <source>
        <dbReference type="ARBA" id="ARBA00004141"/>
    </source>
</evidence>
<dbReference type="InterPro" id="IPR050388">
    <property type="entry name" value="ABC_Ni/Peptide_Import"/>
</dbReference>
<feature type="transmembrane region" description="Helical" evidence="11">
    <location>
        <begin position="263"/>
        <end position="282"/>
    </location>
</feature>
<dbReference type="Proteomes" id="UP000305546">
    <property type="component" value="Unassembled WGS sequence"/>
</dbReference>
<sequence>MTVTSVVDTGSSTPTPAESPRFWHRLFSRKLALACFAFLALIATVAIIAPIVLPDISGQLAGDLLAARQGPTGAHLLGTDSLGRDVLERLLVGTRITLIGVGEALATALLLGVPIGLAAGYVGGWTDRVVGWLADLTFSMPAIIIILVVLSVFPQNTAAAMITLGVIVAPGLMRVVRSATLPVREELYVAAARVSGLSRSYIIFRHILPRIAGPIIVQASLLAAVALLAQTGLAFLGLLTPLPAPSWGGMIGDGIQNIMLQPWLIWPPGIITALTILALALLGDVVRDASAEGWAAAPSRRKKHRATAEKPLADSGALLSIENLTVVFDMPGGPVPVLDDVTLSVGPGETVGLVGESGCGKTITAMAVLGLLPGTGRIEAGRISFGGQDLTALSDKELERVRGSQIGLISQEPMISLNPVFRVGWQLAQAVRTHHPELTRRQAKQRVIELLHLVQLPDPTQVARRYPHELSGGMAQRVAIARALAGDPKLLIADEPTTALDVTVQAEILDLLRELQLIGNMAILLVTHDWGVVTDLCDRAVVMYAGQVVEQAEISPIVHQPRHPYTEALLAANPHNSEPGEALPTIVGAVPKPGQWPTGCHFHPRCPYRRADCMESPIPLEIPAPGHETRCIHHDRLR</sequence>
<evidence type="ECO:0000256" key="4">
    <source>
        <dbReference type="ARBA" id="ARBA00022448"/>
    </source>
</evidence>
<evidence type="ECO:0000256" key="9">
    <source>
        <dbReference type="ARBA" id="ARBA00022989"/>
    </source>
</evidence>
<dbReference type="InterPro" id="IPR000515">
    <property type="entry name" value="MetI-like"/>
</dbReference>
<dbReference type="Pfam" id="PF00005">
    <property type="entry name" value="ABC_tran"/>
    <property type="match status" value="1"/>
</dbReference>
<dbReference type="Gene3D" id="1.10.3720.10">
    <property type="entry name" value="MetI-like"/>
    <property type="match status" value="1"/>
</dbReference>
<dbReference type="Gene3D" id="3.40.50.300">
    <property type="entry name" value="P-loop containing nucleotide triphosphate hydrolases"/>
    <property type="match status" value="1"/>
</dbReference>
<feature type="domain" description="ABC transmembrane type-1" evidence="13">
    <location>
        <begin position="94"/>
        <end position="283"/>
    </location>
</feature>
<evidence type="ECO:0000313" key="14">
    <source>
        <dbReference type="EMBL" id="TNC26395.1"/>
    </source>
</evidence>
<proteinExistence type="inferred from homology"/>
<dbReference type="SMART" id="SM00382">
    <property type="entry name" value="AAA"/>
    <property type="match status" value="1"/>
</dbReference>
<keyword evidence="9 11" id="KW-1133">Transmembrane helix</keyword>
<dbReference type="EMBL" id="VDFW01000008">
    <property type="protein sequence ID" value="TNC26395.1"/>
    <property type="molecule type" value="Genomic_DNA"/>
</dbReference>
<keyword evidence="4 11" id="KW-0813">Transport</keyword>
<dbReference type="InterPro" id="IPR035906">
    <property type="entry name" value="MetI-like_sf"/>
</dbReference>
<evidence type="ECO:0000313" key="15">
    <source>
        <dbReference type="Proteomes" id="UP000305546"/>
    </source>
</evidence>
<dbReference type="GO" id="GO:0055085">
    <property type="term" value="P:transmembrane transport"/>
    <property type="evidence" value="ECO:0007669"/>
    <property type="project" value="InterPro"/>
</dbReference>
<evidence type="ECO:0000259" key="12">
    <source>
        <dbReference type="PROSITE" id="PS50893"/>
    </source>
</evidence>
<dbReference type="SUPFAM" id="SSF52540">
    <property type="entry name" value="P-loop containing nucleoside triphosphate hydrolases"/>
    <property type="match status" value="1"/>
</dbReference>
<dbReference type="GO" id="GO:0005524">
    <property type="term" value="F:ATP binding"/>
    <property type="evidence" value="ECO:0007669"/>
    <property type="project" value="UniProtKB-KW"/>
</dbReference>
<dbReference type="NCBIfam" id="TIGR01727">
    <property type="entry name" value="oligo_HPY"/>
    <property type="match status" value="1"/>
</dbReference>
<evidence type="ECO:0000256" key="8">
    <source>
        <dbReference type="ARBA" id="ARBA00022840"/>
    </source>
</evidence>
<dbReference type="OrthoDB" id="3327300at2"/>
<comment type="subcellular location">
    <subcellularLocation>
        <location evidence="11">Cell membrane</location>
        <topology evidence="11">Multi-pass membrane protein</topology>
    </subcellularLocation>
    <subcellularLocation>
        <location evidence="2">Cell membrane</location>
        <topology evidence="2">Peripheral membrane protein</topology>
    </subcellularLocation>
    <subcellularLocation>
        <location evidence="1">Membrane</location>
        <topology evidence="1">Multi-pass membrane protein</topology>
    </subcellularLocation>
</comment>
<reference evidence="14 15" key="1">
    <citation type="submission" date="2019-06" db="EMBL/GenBank/DDBJ databases">
        <title>Amycolatopsis alkalitolerans sp. nov., isolated from Gastrodia elata Blume.</title>
        <authorList>
            <person name="Narsing Rao M.P."/>
            <person name="Li W.J."/>
        </authorList>
    </citation>
    <scope>NUCLEOTIDE SEQUENCE [LARGE SCALE GENOMIC DNA]</scope>
    <source>
        <strain evidence="14 15">SYSUP0005</strain>
    </source>
</reference>
<comment type="similarity">
    <text evidence="3">Belongs to the ABC transporter superfamily.</text>
</comment>
<name>A0A5C4M4Q6_9PSEU</name>
<accession>A0A5C4M4Q6</accession>
<comment type="caution">
    <text evidence="14">The sequence shown here is derived from an EMBL/GenBank/DDBJ whole genome shotgun (WGS) entry which is preliminary data.</text>
</comment>
<feature type="transmembrane region" description="Helical" evidence="11">
    <location>
        <begin position="215"/>
        <end position="243"/>
    </location>
</feature>
<evidence type="ECO:0000256" key="11">
    <source>
        <dbReference type="RuleBase" id="RU363032"/>
    </source>
</evidence>
<protein>
    <submittedName>
        <fullName evidence="14">Dipeptide/oligopeptide/nickel ABC transporter permease/ATP-binding protein</fullName>
    </submittedName>
</protein>
<dbReference type="GO" id="GO:0005886">
    <property type="term" value="C:plasma membrane"/>
    <property type="evidence" value="ECO:0007669"/>
    <property type="project" value="UniProtKB-SubCell"/>
</dbReference>
<organism evidence="14 15">
    <name type="scientific">Amycolatopsis alkalitolerans</name>
    <dbReference type="NCBI Taxonomy" id="2547244"/>
    <lineage>
        <taxon>Bacteria</taxon>
        <taxon>Bacillati</taxon>
        <taxon>Actinomycetota</taxon>
        <taxon>Actinomycetes</taxon>
        <taxon>Pseudonocardiales</taxon>
        <taxon>Pseudonocardiaceae</taxon>
        <taxon>Amycolatopsis</taxon>
    </lineage>
</organism>
<keyword evidence="7" id="KW-0547">Nucleotide-binding</keyword>
<feature type="transmembrane region" description="Helical" evidence="11">
    <location>
        <begin position="129"/>
        <end position="152"/>
    </location>
</feature>
<dbReference type="InterPro" id="IPR025966">
    <property type="entry name" value="OppC_N"/>
</dbReference>
<evidence type="ECO:0000256" key="7">
    <source>
        <dbReference type="ARBA" id="ARBA00022741"/>
    </source>
</evidence>
<dbReference type="Pfam" id="PF00528">
    <property type="entry name" value="BPD_transp_1"/>
    <property type="match status" value="1"/>
</dbReference>
<dbReference type="GO" id="GO:0015833">
    <property type="term" value="P:peptide transport"/>
    <property type="evidence" value="ECO:0007669"/>
    <property type="project" value="InterPro"/>
</dbReference>
<dbReference type="CDD" id="cd06261">
    <property type="entry name" value="TM_PBP2"/>
    <property type="match status" value="1"/>
</dbReference>
<dbReference type="InterPro" id="IPR017871">
    <property type="entry name" value="ABC_transporter-like_CS"/>
</dbReference>
<feature type="transmembrane region" description="Helical" evidence="11">
    <location>
        <begin position="96"/>
        <end position="122"/>
    </location>
</feature>
<dbReference type="PANTHER" id="PTHR43297">
    <property type="entry name" value="OLIGOPEPTIDE TRANSPORT ATP-BINDING PROTEIN APPD"/>
    <property type="match status" value="1"/>
</dbReference>
<keyword evidence="15" id="KW-1185">Reference proteome</keyword>
<dbReference type="PANTHER" id="PTHR43297:SF2">
    <property type="entry name" value="DIPEPTIDE TRANSPORT ATP-BINDING PROTEIN DPPD"/>
    <property type="match status" value="1"/>
</dbReference>
<keyword evidence="10 11" id="KW-0472">Membrane</keyword>
<dbReference type="SUPFAM" id="SSF161098">
    <property type="entry name" value="MetI-like"/>
    <property type="match status" value="1"/>
</dbReference>
<keyword evidence="5" id="KW-1003">Cell membrane</keyword>
<dbReference type="FunFam" id="3.40.50.300:FF:000016">
    <property type="entry name" value="Oligopeptide ABC transporter ATP-binding component"/>
    <property type="match status" value="1"/>
</dbReference>
<evidence type="ECO:0000256" key="2">
    <source>
        <dbReference type="ARBA" id="ARBA00004202"/>
    </source>
</evidence>
<evidence type="ECO:0000256" key="3">
    <source>
        <dbReference type="ARBA" id="ARBA00005417"/>
    </source>
</evidence>
<comment type="similarity">
    <text evidence="11">Belongs to the binding-protein-dependent transport system permease family.</text>
</comment>
<dbReference type="RefSeq" id="WP_139096684.1">
    <property type="nucleotide sequence ID" value="NZ_VDFW01000008.1"/>
</dbReference>
<keyword evidence="8 14" id="KW-0067">ATP-binding</keyword>
<evidence type="ECO:0000259" key="13">
    <source>
        <dbReference type="PROSITE" id="PS50928"/>
    </source>
</evidence>
<gene>
    <name evidence="14" type="ORF">FG385_11580</name>
</gene>
<feature type="transmembrane region" description="Helical" evidence="11">
    <location>
        <begin position="158"/>
        <end position="176"/>
    </location>
</feature>
<dbReference type="InterPro" id="IPR003593">
    <property type="entry name" value="AAA+_ATPase"/>
</dbReference>
<dbReference type="InterPro" id="IPR027417">
    <property type="entry name" value="P-loop_NTPase"/>
</dbReference>
<dbReference type="Pfam" id="PF08352">
    <property type="entry name" value="oligo_HPY"/>
    <property type="match status" value="1"/>
</dbReference>
<dbReference type="AlphaFoldDB" id="A0A5C4M4Q6"/>
<dbReference type="CDD" id="cd03257">
    <property type="entry name" value="ABC_NikE_OppD_transporters"/>
    <property type="match status" value="1"/>
</dbReference>
<dbReference type="Pfam" id="PF12911">
    <property type="entry name" value="OppC_N"/>
    <property type="match status" value="1"/>
</dbReference>
<evidence type="ECO:0000256" key="6">
    <source>
        <dbReference type="ARBA" id="ARBA00022692"/>
    </source>
</evidence>